<dbReference type="Proteomes" id="UP000595663">
    <property type="component" value="Chromosome"/>
</dbReference>
<dbReference type="KEGG" id="ajp:AMJAP_3017"/>
<reference evidence="1 2" key="1">
    <citation type="journal article" date="2008" name="Int. J. Syst. Evol. Microbiol.">
        <title>Amphritea japonica sp. nov. and Amphritea balenae sp. nov., isolated from the sediment adjacent to sperm whale carcasses off Kagoshima, Japan.</title>
        <authorList>
            <person name="Miyazaki M."/>
            <person name="Nogi Y."/>
            <person name="Fujiwara Y."/>
            <person name="Kawato M."/>
            <person name="Nagahama T."/>
            <person name="Kubokawa K."/>
            <person name="Horikoshi K."/>
        </authorList>
    </citation>
    <scope>NUCLEOTIDE SEQUENCE [LARGE SCALE GENOMIC DNA]</scope>
    <source>
        <strain evidence="1 2">ATCC BAA-1530</strain>
    </source>
</reference>
<keyword evidence="2" id="KW-1185">Reference proteome</keyword>
<organism evidence="1 2">
    <name type="scientific">Amphritea japonica ATCC BAA-1530</name>
    <dbReference type="NCBI Taxonomy" id="1278309"/>
    <lineage>
        <taxon>Bacteria</taxon>
        <taxon>Pseudomonadati</taxon>
        <taxon>Pseudomonadota</taxon>
        <taxon>Gammaproteobacteria</taxon>
        <taxon>Oceanospirillales</taxon>
        <taxon>Oceanospirillaceae</taxon>
        <taxon>Amphritea</taxon>
    </lineage>
</organism>
<accession>A0A7R6SUE9</accession>
<evidence type="ECO:0000313" key="1">
    <source>
        <dbReference type="EMBL" id="BBB27602.1"/>
    </source>
</evidence>
<proteinExistence type="predicted"/>
<evidence type="ECO:0000313" key="2">
    <source>
        <dbReference type="Proteomes" id="UP000595663"/>
    </source>
</evidence>
<dbReference type="EMBL" id="AP014545">
    <property type="protein sequence ID" value="BBB27602.1"/>
    <property type="molecule type" value="Genomic_DNA"/>
</dbReference>
<gene>
    <name evidence="1" type="ORF">AMJAP_3017</name>
</gene>
<sequence length="123" mass="14453">MIGALVTAISGCQVKEESTQLTSTELQHLFSERTVESYNLVNGSSSFTYYKNDGKVLQKRYWEKRSGSWRITDNMICLQMEHKSESCRAVYLEGDRYYKYRTDDQGQPQKIIRYRQFLTGNRI</sequence>
<dbReference type="AlphaFoldDB" id="A0A7R6SUE9"/>
<protein>
    <submittedName>
        <fullName evidence="1">Uncharacterized protein</fullName>
    </submittedName>
</protein>
<name>A0A7R6SUE9_9GAMM</name>